<evidence type="ECO:0000313" key="3">
    <source>
        <dbReference type="Proteomes" id="UP001206983"/>
    </source>
</evidence>
<accession>A0AAE3KVX2</accession>
<dbReference type="RefSeq" id="WP_256622127.1">
    <property type="nucleotide sequence ID" value="NZ_JTEO01000002.1"/>
</dbReference>
<dbReference type="PANTHER" id="PTHR38664:SF1">
    <property type="entry name" value="SLR0058 PROTEIN"/>
    <property type="match status" value="1"/>
</dbReference>
<gene>
    <name evidence="2" type="ORF">PV02_01540</name>
</gene>
<name>A0AAE3KVX2_9EURY</name>
<organism evidence="2 3">
    <name type="scientific">Methanolobus chelungpuianus</name>
    <dbReference type="NCBI Taxonomy" id="502115"/>
    <lineage>
        <taxon>Archaea</taxon>
        <taxon>Methanobacteriati</taxon>
        <taxon>Methanobacteriota</taxon>
        <taxon>Stenosarchaea group</taxon>
        <taxon>Methanomicrobia</taxon>
        <taxon>Methanosarcinales</taxon>
        <taxon>Methanosarcinaceae</taxon>
        <taxon>Methanolobus</taxon>
    </lineage>
</organism>
<feature type="coiled-coil region" evidence="1">
    <location>
        <begin position="42"/>
        <end position="102"/>
    </location>
</feature>
<dbReference type="EMBL" id="JTEO01000002">
    <property type="protein sequence ID" value="MCQ6961896.1"/>
    <property type="molecule type" value="Genomic_DNA"/>
</dbReference>
<reference evidence="2 3" key="1">
    <citation type="journal article" date="2011" name="Appl. Environ. Microbiol.">
        <title>Methanogenic archaea isolated from Taiwan's Chelungpu fault.</title>
        <authorList>
            <person name="Wu S.Y."/>
            <person name="Lai M.C."/>
        </authorList>
    </citation>
    <scope>NUCLEOTIDE SEQUENCE [LARGE SCALE GENOMIC DNA]</scope>
    <source>
        <strain evidence="2 3">St545Mb</strain>
    </source>
</reference>
<dbReference type="InterPro" id="IPR008769">
    <property type="entry name" value="PhaF_PhaI"/>
</dbReference>
<evidence type="ECO:0000313" key="2">
    <source>
        <dbReference type="EMBL" id="MCQ6961896.1"/>
    </source>
</evidence>
<evidence type="ECO:0000256" key="1">
    <source>
        <dbReference type="SAM" id="Coils"/>
    </source>
</evidence>
<keyword evidence="1" id="KW-0175">Coiled coil</keyword>
<comment type="caution">
    <text evidence="2">The sequence shown here is derived from an EMBL/GenBank/DDBJ whole genome shotgun (WGS) entry which is preliminary data.</text>
</comment>
<protein>
    <recommendedName>
        <fullName evidence="4">Polyhydroxyalkanoate synthesis regulator phasin</fullName>
    </recommendedName>
</protein>
<proteinExistence type="predicted"/>
<dbReference type="AlphaFoldDB" id="A0AAE3KVX2"/>
<dbReference type="PANTHER" id="PTHR38664">
    <property type="entry name" value="SLR0058 PROTEIN"/>
    <property type="match status" value="1"/>
</dbReference>
<sequence length="121" mass="14214">MTELWKKATLFGIGMWALTEEKIQDFTDELIENGEMKKEEGKKFVRELMDEQRKQKEEMESRITARVQETFKRADYASKEEVKDLKETIRGLESKIDMLVNREKAVHEPDAASVSKEEDDL</sequence>
<keyword evidence="3" id="KW-1185">Reference proteome</keyword>
<dbReference type="Proteomes" id="UP001206983">
    <property type="component" value="Unassembled WGS sequence"/>
</dbReference>
<evidence type="ECO:0008006" key="4">
    <source>
        <dbReference type="Google" id="ProtNLM"/>
    </source>
</evidence>